<keyword evidence="1" id="KW-0256">Endoplasmic reticulum</keyword>
<gene>
    <name evidence="4" type="ORF">AB675_9574</name>
</gene>
<comment type="domain">
    <text evidence="1">The C4-type zinc finger motif is necessary both for its ER three-way tubular junction localization and formation.</text>
</comment>
<evidence type="ECO:0000256" key="2">
    <source>
        <dbReference type="SAM" id="MobiDB-lite"/>
    </source>
</evidence>
<feature type="domain" description="Lunapark zinc ribbon" evidence="3">
    <location>
        <begin position="237"/>
        <end position="293"/>
    </location>
</feature>
<dbReference type="PANTHER" id="PTHR22166">
    <property type="entry name" value="ENDOPLASMIC RETICULUM JUNCTION FORMATION PROTEIN LUNAPARK"/>
    <property type="match status" value="1"/>
</dbReference>
<comment type="similarity">
    <text evidence="1">Belongs to the lunapark family.</text>
</comment>
<reference evidence="4 5" key="1">
    <citation type="submission" date="2015-06" db="EMBL/GenBank/DDBJ databases">
        <title>Draft genome of the ant-associated black yeast Phialophora attae CBS 131958.</title>
        <authorList>
            <person name="Moreno L.F."/>
            <person name="Stielow B.J."/>
            <person name="de Hoog S."/>
            <person name="Vicente V.A."/>
            <person name="Weiss V.A."/>
            <person name="de Vries M."/>
            <person name="Cruz L.M."/>
            <person name="Souza E.M."/>
        </authorList>
    </citation>
    <scope>NUCLEOTIDE SEQUENCE [LARGE SCALE GENOMIC DNA]</scope>
    <source>
        <strain evidence="4 5">CBS 131958</strain>
    </source>
</reference>
<comment type="caution">
    <text evidence="1">Lacks conserved residue(s) required for the propagation of feature annotation.</text>
</comment>
<feature type="compositionally biased region" description="Acidic residues" evidence="2">
    <location>
        <begin position="345"/>
        <end position="355"/>
    </location>
</feature>
<feature type="compositionally biased region" description="Low complexity" evidence="2">
    <location>
        <begin position="154"/>
        <end position="163"/>
    </location>
</feature>
<keyword evidence="1" id="KW-0863">Zinc-finger</keyword>
<feature type="transmembrane region" description="Helical" evidence="1">
    <location>
        <begin position="46"/>
        <end position="67"/>
    </location>
</feature>
<proteinExistence type="inferred from homology"/>
<sequence>MSWLWRGDDTSPASFEKALSKLSTQITAANLSLDTRRTQARRIKGLWTLWTTILYLLYALVVILVPTPKDTPLSYYAGLPAGPVLIYGVRKVLTIAFDWTINRRQAHVNTLQKQREGKIADLKKATKYDSTQELLQKYGGAPPEDTAKRDTKQQKTTPQKPQQRTGIAPPPTANIPSRSPPSARPQIRPSSPQGPPGSPTNFSQSPSAFEPDSPGFAPNAFSGPPSASSSYQTKTNWYDRILDVMIGEDETAAKNRLALICSNCRLVNGLAPPGARTLEEVGRWRCSSCGSENGTDPRRAAREMVERVRRTEGVAASSPTEHVPPATAAGTVGDDSGWEQVAQGDDNEEREDDELRPEPREEIKLKSQEGSTGRQASNGGSAPTSATKRVTRSMAAGDEE</sequence>
<dbReference type="EMBL" id="LFJN01000007">
    <property type="protein sequence ID" value="KPI42282.1"/>
    <property type="molecule type" value="Genomic_DNA"/>
</dbReference>
<accession>A0A0N1HCU7</accession>
<organism evidence="4 5">
    <name type="scientific">Cyphellophora attinorum</name>
    <dbReference type="NCBI Taxonomy" id="1664694"/>
    <lineage>
        <taxon>Eukaryota</taxon>
        <taxon>Fungi</taxon>
        <taxon>Dikarya</taxon>
        <taxon>Ascomycota</taxon>
        <taxon>Pezizomycotina</taxon>
        <taxon>Eurotiomycetes</taxon>
        <taxon>Chaetothyriomycetidae</taxon>
        <taxon>Chaetothyriales</taxon>
        <taxon>Cyphellophoraceae</taxon>
        <taxon>Cyphellophora</taxon>
    </lineage>
</organism>
<dbReference type="Pfam" id="PF10058">
    <property type="entry name" value="Zn_ribbon_10"/>
    <property type="match status" value="1"/>
</dbReference>
<dbReference type="GO" id="GO:0098826">
    <property type="term" value="C:endoplasmic reticulum tubular network membrane"/>
    <property type="evidence" value="ECO:0007669"/>
    <property type="project" value="UniProtKB-UniRule"/>
</dbReference>
<keyword evidence="1" id="KW-0812">Transmembrane</keyword>
<evidence type="ECO:0000259" key="3">
    <source>
        <dbReference type="Pfam" id="PF10058"/>
    </source>
</evidence>
<dbReference type="GO" id="GO:1903373">
    <property type="term" value="P:positive regulation of endoplasmic reticulum tubular network organization"/>
    <property type="evidence" value="ECO:0007669"/>
    <property type="project" value="UniProtKB-UniRule"/>
</dbReference>
<dbReference type="GeneID" id="28742000"/>
<evidence type="ECO:0000313" key="4">
    <source>
        <dbReference type="EMBL" id="KPI42282.1"/>
    </source>
</evidence>
<name>A0A0N1HCU7_9EURO</name>
<dbReference type="GO" id="GO:0008270">
    <property type="term" value="F:zinc ion binding"/>
    <property type="evidence" value="ECO:0007669"/>
    <property type="project" value="UniProtKB-KW"/>
</dbReference>
<feature type="region of interest" description="Disordered" evidence="2">
    <location>
        <begin position="137"/>
        <end position="232"/>
    </location>
</feature>
<keyword evidence="1" id="KW-0862">Zinc</keyword>
<evidence type="ECO:0000256" key="1">
    <source>
        <dbReference type="RuleBase" id="RU367073"/>
    </source>
</evidence>
<feature type="region of interest" description="Disordered" evidence="2">
    <location>
        <begin position="309"/>
        <end position="400"/>
    </location>
</feature>
<dbReference type="InterPro" id="IPR019273">
    <property type="entry name" value="Lunapark_Znf"/>
</dbReference>
<comment type="subcellular location">
    <subcellularLocation>
        <location evidence="1">Endoplasmic reticulum membrane</location>
        <topology evidence="1">Multi-pass membrane protein</topology>
    </subcellularLocation>
</comment>
<comment type="caution">
    <text evidence="4">The sequence shown here is derived from an EMBL/GenBank/DDBJ whole genome shotgun (WGS) entry which is preliminary data.</text>
</comment>
<dbReference type="OrthoDB" id="1725934at2759"/>
<evidence type="ECO:0000313" key="5">
    <source>
        <dbReference type="Proteomes" id="UP000038010"/>
    </source>
</evidence>
<dbReference type="Proteomes" id="UP000038010">
    <property type="component" value="Unassembled WGS sequence"/>
</dbReference>
<protein>
    <recommendedName>
        <fullName evidence="1">Endoplasmic reticulum junction formation protein lunapark</fullName>
    </recommendedName>
</protein>
<dbReference type="AlphaFoldDB" id="A0A0N1HCU7"/>
<dbReference type="PANTHER" id="PTHR22166:SF12">
    <property type="entry name" value="ENDOPLASMIC RETICULUM JUNCTION FORMATION PROTEIN LUNAPARK"/>
    <property type="match status" value="1"/>
</dbReference>
<keyword evidence="5" id="KW-1185">Reference proteome</keyword>
<dbReference type="VEuPathDB" id="FungiDB:AB675_9574"/>
<keyword evidence="1" id="KW-0472">Membrane</keyword>
<feature type="compositionally biased region" description="Polar residues" evidence="2">
    <location>
        <begin position="368"/>
        <end position="388"/>
    </location>
</feature>
<dbReference type="RefSeq" id="XP_018002245.1">
    <property type="nucleotide sequence ID" value="XM_018150120.1"/>
</dbReference>
<dbReference type="InterPro" id="IPR040115">
    <property type="entry name" value="Lnp"/>
</dbReference>
<comment type="function">
    <text evidence="1">Plays a role in determining ER morphology.</text>
</comment>
<dbReference type="GO" id="GO:0071788">
    <property type="term" value="P:endoplasmic reticulum tubular network maintenance"/>
    <property type="evidence" value="ECO:0007669"/>
    <property type="project" value="UniProtKB-UniRule"/>
</dbReference>
<feature type="compositionally biased region" description="Pro residues" evidence="2">
    <location>
        <begin position="168"/>
        <end position="183"/>
    </location>
</feature>
<keyword evidence="1" id="KW-0479">Metal-binding</keyword>
<keyword evidence="1" id="KW-1133">Transmembrane helix</keyword>
<feature type="compositionally biased region" description="Basic and acidic residues" evidence="2">
    <location>
        <begin position="356"/>
        <end position="367"/>
    </location>
</feature>
<dbReference type="STRING" id="1664694.A0A0N1HCU7"/>